<accession>A0A1N7CR71</accession>
<dbReference type="RefSeq" id="WP_076475852.1">
    <property type="nucleotide sequence ID" value="NZ_FTNT01000001.1"/>
</dbReference>
<evidence type="ECO:0008006" key="3">
    <source>
        <dbReference type="Google" id="ProtNLM"/>
    </source>
</evidence>
<gene>
    <name evidence="1" type="ORF">SAMN05445060_0301</name>
</gene>
<dbReference type="Proteomes" id="UP000186218">
    <property type="component" value="Unassembled WGS sequence"/>
</dbReference>
<dbReference type="AlphaFoldDB" id="A0A1N7CR71"/>
<keyword evidence="2" id="KW-1185">Reference proteome</keyword>
<sequence>MTGSVNNTGLAARPDLVVAVERLGASGPLRWDRDVAVDTEVVRVREPGLRDGIRARAVLREQSDDPGRLLVAIEVDALVADDAATARAELLRLGESLDGSDTLRYVGTVNGLLTLVLDLYTAGVADAVIVHPIDGDPTVARIADDVVPLLHQRMAAAGAA</sequence>
<dbReference type="EMBL" id="FTNT01000001">
    <property type="protein sequence ID" value="SIR65954.1"/>
    <property type="molecule type" value="Genomic_DNA"/>
</dbReference>
<dbReference type="SUPFAM" id="SSF51679">
    <property type="entry name" value="Bacterial luciferase-like"/>
    <property type="match status" value="1"/>
</dbReference>
<protein>
    <recommendedName>
        <fullName evidence="3">Luciferase-like monooxygenase</fullName>
    </recommendedName>
</protein>
<dbReference type="GO" id="GO:0016705">
    <property type="term" value="F:oxidoreductase activity, acting on paired donors, with incorporation or reduction of molecular oxygen"/>
    <property type="evidence" value="ECO:0007669"/>
    <property type="project" value="InterPro"/>
</dbReference>
<evidence type="ECO:0000313" key="1">
    <source>
        <dbReference type="EMBL" id="SIR65954.1"/>
    </source>
</evidence>
<evidence type="ECO:0000313" key="2">
    <source>
        <dbReference type="Proteomes" id="UP000186218"/>
    </source>
</evidence>
<name>A0A1N7CR71_9NOCA</name>
<proteinExistence type="predicted"/>
<dbReference type="Gene3D" id="3.20.20.30">
    <property type="entry name" value="Luciferase-like domain"/>
    <property type="match status" value="1"/>
</dbReference>
<organism evidence="1 2">
    <name type="scientific">Williamsia sterculiae</name>
    <dbReference type="NCBI Taxonomy" id="1344003"/>
    <lineage>
        <taxon>Bacteria</taxon>
        <taxon>Bacillati</taxon>
        <taxon>Actinomycetota</taxon>
        <taxon>Actinomycetes</taxon>
        <taxon>Mycobacteriales</taxon>
        <taxon>Nocardiaceae</taxon>
        <taxon>Williamsia</taxon>
    </lineage>
</organism>
<reference evidence="1 2" key="1">
    <citation type="submission" date="2017-01" db="EMBL/GenBank/DDBJ databases">
        <authorList>
            <person name="Mah S.A."/>
            <person name="Swanson W.J."/>
            <person name="Moy G.W."/>
            <person name="Vacquier V.D."/>
        </authorList>
    </citation>
    <scope>NUCLEOTIDE SEQUENCE [LARGE SCALE GENOMIC DNA]</scope>
    <source>
        <strain evidence="1 2">CPCC 203464</strain>
    </source>
</reference>
<dbReference type="InterPro" id="IPR036661">
    <property type="entry name" value="Luciferase-like_sf"/>
</dbReference>
<dbReference type="OrthoDB" id="4460645at2"/>